<dbReference type="EMBL" id="CALNXK010000004">
    <property type="protein sequence ID" value="CAH3035616.1"/>
    <property type="molecule type" value="Genomic_DNA"/>
</dbReference>
<protein>
    <submittedName>
        <fullName evidence="1">Uncharacterized protein</fullName>
    </submittedName>
</protein>
<name>A0ABN8MW29_9CNID</name>
<reference evidence="1 2" key="1">
    <citation type="submission" date="2022-05" db="EMBL/GenBank/DDBJ databases">
        <authorList>
            <consortium name="Genoscope - CEA"/>
            <person name="William W."/>
        </authorList>
    </citation>
    <scope>NUCLEOTIDE SEQUENCE [LARGE SCALE GENOMIC DNA]</scope>
</reference>
<evidence type="ECO:0000313" key="2">
    <source>
        <dbReference type="Proteomes" id="UP001159405"/>
    </source>
</evidence>
<organism evidence="1 2">
    <name type="scientific">Porites lobata</name>
    <dbReference type="NCBI Taxonomy" id="104759"/>
    <lineage>
        <taxon>Eukaryota</taxon>
        <taxon>Metazoa</taxon>
        <taxon>Cnidaria</taxon>
        <taxon>Anthozoa</taxon>
        <taxon>Hexacorallia</taxon>
        <taxon>Scleractinia</taxon>
        <taxon>Fungiina</taxon>
        <taxon>Poritidae</taxon>
        <taxon>Porites</taxon>
    </lineage>
</organism>
<gene>
    <name evidence="1" type="ORF">PLOB_00031240</name>
</gene>
<keyword evidence="2" id="KW-1185">Reference proteome</keyword>
<accession>A0ABN8MW29</accession>
<proteinExistence type="predicted"/>
<comment type="caution">
    <text evidence="1">The sequence shown here is derived from an EMBL/GenBank/DDBJ whole genome shotgun (WGS) entry which is preliminary data.</text>
</comment>
<evidence type="ECO:0000313" key="1">
    <source>
        <dbReference type="EMBL" id="CAH3035616.1"/>
    </source>
</evidence>
<dbReference type="Proteomes" id="UP001159405">
    <property type="component" value="Unassembled WGS sequence"/>
</dbReference>
<feature type="non-terminal residue" evidence="1">
    <location>
        <position position="118"/>
    </location>
</feature>
<sequence>MTSVEASEKKNESTVYFNLYGDMEQLSSKPKVKFGNKVRINICDKEDELDELYDLAAMRHKRSLMNIYAKKSKEAMDNNIILADLLRAICTDIMNGNYKTYFNVTKCKISSIGEVKKE</sequence>